<feature type="domain" description="Histidine kinase" evidence="17">
    <location>
        <begin position="409"/>
        <end position="632"/>
    </location>
</feature>
<proteinExistence type="predicted"/>
<dbReference type="SUPFAM" id="SSF47384">
    <property type="entry name" value="Homodimeric domain of signal transducing histidine kinase"/>
    <property type="match status" value="1"/>
</dbReference>
<keyword evidence="8" id="KW-0547">Nucleotide-binding</keyword>
<dbReference type="CDD" id="cd17546">
    <property type="entry name" value="REC_hyHK_CKI1_RcsC-like"/>
    <property type="match status" value="1"/>
</dbReference>
<sequence length="1366" mass="154003">MKLNTTTTLKLITGIPVLIIVALISYNLYQSYKNYQVANRLNIQTQDISHLAKLIDDIGSERGLSAIFSGSNGKFGGGEVLKKQRLNVDKSIKTFEDFYTNYDTKHEDIISFIEKPIVPKEMTNIITYVKQITQVRQNIDSLKIDFNDIFFKYFREIDKEYINYLKKVQDNAITPEISFLVANLILSYESVDASAAKRDYVSSILASNRALTEKELRYLRDLDNKSSFLSYDTLPNSDTKKSIQALMASQETQDIIANANTINAQIQQDAVSEEYSVTFVEWFTVVSQQIAVTKKVMKQIDEELNKQTVAYKENIQKQLTFAVGIWILSLILFLISLRVISKFQKNLEELDTVLNSIGSISNQDIKIDLRTSEGITRAYSIIQDAVDVIAMQKATAEDANKAKSIFLANMSHEIRTPLNGIIGFTELLKNTDLDEEKRDYVDTIERSSENLLTIINNILDVSKIESNKVELEDILFDPISDFESAIEIYVAKASEKNIDLLSYIDPSLVNHLYGDVTKIKEVLINLMSNAVKFTPENGTIFVEISRQESKKDNEAIISFSVKDSGVGIAEDKLENIFNAFSQADSTVTRQYGGTGLGLTISSKYVSMMGGSLQVESTEGEGSTFFFTLSFKETAKTNALNIYQNIKGRRFAILTNSPAHAYNVIAQKYIEYMGGYVKLFDKDDNIDRTHSDILIVRLENYSMLDKNVDIPIVISAKPKELQVLSITDANIYTLSEPMNVTKILKLVDKIEKAGKLSTSSSKEERIVSPTVKTVQKDEIRQSVAKQEASRVGKPDLRDILKGKDSTEKTHNIIDTHELDHELEREIQASLDDKNTKDIKITPLDIDTKEADESPLILDLDELDAIFEKEPEKAKEPVPVKDTKIDDSIDEPIHIDTFDEIKLEEEPIRIETPVAKKEPVYEEVIQEIVTPKVEQVIKETPKPRAPQTKIIEETIMVDEVVQEEVEEFEEVEETVTEYVDQEVEIEEEIEVPVVVANAAASGDSDDPLKATYNANILIAEDNEINQKLIRHTLSSFGMNLTIVENGLLALEQRKENDFDLIFMDIAMPVMDGVEATKQIKLYEETNNLPHVPIVAVTANALKGDRERFMSQGLDEYCTKPIKKDILASMLDTFISDKRVGAGGTTTTTKKQKVKKTVVQKVPKTVIKKVLKPKIVLKDVVRQKPVVVRKEVLIPQDDIVIEEVKPSKPIYEAQVVEPKVQAPEKKAQIVEDKVQSQAPAVEKTAEKQDINLEKRDVLVCKKSRLENKIFNSILKQQIDKIDTAESMDELLDLLNKNSYKLVLVDYKVPNFSPSALNDTLNEQNSSSTSTILFANLDKDDVGSLERQFTEVASSSINKSTLENLVKKYI</sequence>
<keyword evidence="6 19" id="KW-0808">Transferase</keyword>
<evidence type="ECO:0000313" key="20">
    <source>
        <dbReference type="Proteomes" id="UP000069632"/>
    </source>
</evidence>
<evidence type="ECO:0000256" key="9">
    <source>
        <dbReference type="ARBA" id="ARBA00022777"/>
    </source>
</evidence>
<dbReference type="GO" id="GO:0005886">
    <property type="term" value="C:plasma membrane"/>
    <property type="evidence" value="ECO:0007669"/>
    <property type="project" value="UniProtKB-SubCell"/>
</dbReference>
<feature type="transmembrane region" description="Helical" evidence="16">
    <location>
        <begin position="319"/>
        <end position="340"/>
    </location>
</feature>
<dbReference type="InterPro" id="IPR001789">
    <property type="entry name" value="Sig_transdc_resp-reg_receiver"/>
</dbReference>
<gene>
    <name evidence="19" type="primary">barA</name>
    <name evidence="19" type="ORF">ERS672216_01147</name>
</gene>
<feature type="domain" description="Response regulatory" evidence="18">
    <location>
        <begin position="1013"/>
        <end position="1132"/>
    </location>
</feature>
<dbReference type="Gene3D" id="1.10.287.130">
    <property type="match status" value="1"/>
</dbReference>
<dbReference type="Pfam" id="PF08376">
    <property type="entry name" value="NIT"/>
    <property type="match status" value="1"/>
</dbReference>
<dbReference type="PROSITE" id="PS50109">
    <property type="entry name" value="HIS_KIN"/>
    <property type="match status" value="1"/>
</dbReference>
<dbReference type="InterPro" id="IPR003594">
    <property type="entry name" value="HATPase_dom"/>
</dbReference>
<dbReference type="InterPro" id="IPR004358">
    <property type="entry name" value="Sig_transdc_His_kin-like_C"/>
</dbReference>
<keyword evidence="15" id="KW-0175">Coiled coil</keyword>
<dbReference type="Pfam" id="PF02518">
    <property type="entry name" value="HATPase_c"/>
    <property type="match status" value="1"/>
</dbReference>
<comment type="catalytic activity">
    <reaction evidence="1">
        <text>ATP + protein L-histidine = ADP + protein N-phospho-L-histidine.</text>
        <dbReference type="EC" id="2.7.13.3"/>
    </reaction>
</comment>
<evidence type="ECO:0000256" key="13">
    <source>
        <dbReference type="ARBA" id="ARBA00023136"/>
    </source>
</evidence>
<dbReference type="InterPro" id="IPR011006">
    <property type="entry name" value="CheY-like_superfamily"/>
</dbReference>
<dbReference type="PANTHER" id="PTHR45339">
    <property type="entry name" value="HYBRID SIGNAL TRANSDUCTION HISTIDINE KINASE J"/>
    <property type="match status" value="1"/>
</dbReference>
<feature type="transmembrane region" description="Helical" evidence="16">
    <location>
        <begin position="12"/>
        <end position="29"/>
    </location>
</feature>
<dbReference type="InterPro" id="IPR003661">
    <property type="entry name" value="HisK_dim/P_dom"/>
</dbReference>
<dbReference type="GO" id="GO:0005524">
    <property type="term" value="F:ATP binding"/>
    <property type="evidence" value="ECO:0007669"/>
    <property type="project" value="UniProtKB-KW"/>
</dbReference>
<dbReference type="InterPro" id="IPR013587">
    <property type="entry name" value="Nitrate/nitrite_sensing"/>
</dbReference>
<keyword evidence="4" id="KW-1003">Cell membrane</keyword>
<dbReference type="Gene3D" id="3.40.50.2300">
    <property type="match status" value="2"/>
</dbReference>
<dbReference type="SMART" id="SM00448">
    <property type="entry name" value="REC"/>
    <property type="match status" value="1"/>
</dbReference>
<dbReference type="CDD" id="cd16922">
    <property type="entry name" value="HATPase_EvgS-ArcB-TorS-like"/>
    <property type="match status" value="1"/>
</dbReference>
<dbReference type="PRINTS" id="PR00344">
    <property type="entry name" value="BCTRLSENSOR"/>
</dbReference>
<evidence type="ECO:0000256" key="1">
    <source>
        <dbReference type="ARBA" id="ARBA00000085"/>
    </source>
</evidence>
<dbReference type="EC" id="2.7.13.3" evidence="3"/>
<evidence type="ECO:0000256" key="2">
    <source>
        <dbReference type="ARBA" id="ARBA00004651"/>
    </source>
</evidence>
<evidence type="ECO:0000256" key="12">
    <source>
        <dbReference type="ARBA" id="ARBA00023012"/>
    </source>
</evidence>
<keyword evidence="11 16" id="KW-1133">Transmembrane helix</keyword>
<keyword evidence="12" id="KW-0902">Two-component regulatory system</keyword>
<evidence type="ECO:0000256" key="8">
    <source>
        <dbReference type="ARBA" id="ARBA00022741"/>
    </source>
</evidence>
<evidence type="ECO:0000259" key="18">
    <source>
        <dbReference type="PROSITE" id="PS50110"/>
    </source>
</evidence>
<reference evidence="19 20" key="1">
    <citation type="submission" date="2016-02" db="EMBL/GenBank/DDBJ databases">
        <authorList>
            <consortium name="Pathogen Informatics"/>
        </authorList>
    </citation>
    <scope>NUCLEOTIDE SEQUENCE [LARGE SCALE GENOMIC DNA]</scope>
    <source>
        <strain evidence="19 20">RC20</strain>
    </source>
</reference>
<evidence type="ECO:0000256" key="3">
    <source>
        <dbReference type="ARBA" id="ARBA00012438"/>
    </source>
</evidence>
<dbReference type="OrthoDB" id="5468627at2"/>
<evidence type="ECO:0000313" key="19">
    <source>
        <dbReference type="EMBL" id="CZE47952.1"/>
    </source>
</evidence>
<dbReference type="InterPro" id="IPR005467">
    <property type="entry name" value="His_kinase_dom"/>
</dbReference>
<dbReference type="FunFam" id="1.10.287.130:FF:000003">
    <property type="entry name" value="Histidine kinase"/>
    <property type="match status" value="1"/>
</dbReference>
<keyword evidence="20" id="KW-1185">Reference proteome</keyword>
<dbReference type="SUPFAM" id="SSF55874">
    <property type="entry name" value="ATPase domain of HSP90 chaperone/DNA topoisomerase II/histidine kinase"/>
    <property type="match status" value="1"/>
</dbReference>
<keyword evidence="5 14" id="KW-0597">Phosphoprotein</keyword>
<dbReference type="EMBL" id="FIZP01000005">
    <property type="protein sequence ID" value="CZE47952.1"/>
    <property type="molecule type" value="Genomic_DNA"/>
</dbReference>
<dbReference type="GO" id="GO:0000155">
    <property type="term" value="F:phosphorelay sensor kinase activity"/>
    <property type="evidence" value="ECO:0007669"/>
    <property type="project" value="InterPro"/>
</dbReference>
<keyword evidence="9 19" id="KW-0418">Kinase</keyword>
<dbReference type="InterPro" id="IPR036097">
    <property type="entry name" value="HisK_dim/P_sf"/>
</dbReference>
<dbReference type="Pfam" id="PF00512">
    <property type="entry name" value="HisKA"/>
    <property type="match status" value="1"/>
</dbReference>
<organism evidence="19 20">
    <name type="scientific">Campylobacter geochelonis</name>
    <dbReference type="NCBI Taxonomy" id="1780362"/>
    <lineage>
        <taxon>Bacteria</taxon>
        <taxon>Pseudomonadati</taxon>
        <taxon>Campylobacterota</taxon>
        <taxon>Epsilonproteobacteria</taxon>
        <taxon>Campylobacterales</taxon>
        <taxon>Campylobacteraceae</taxon>
        <taxon>Campylobacter</taxon>
    </lineage>
</organism>
<evidence type="ECO:0000256" key="7">
    <source>
        <dbReference type="ARBA" id="ARBA00022692"/>
    </source>
</evidence>
<dbReference type="PROSITE" id="PS50110">
    <property type="entry name" value="RESPONSE_REGULATORY"/>
    <property type="match status" value="1"/>
</dbReference>
<protein>
    <recommendedName>
        <fullName evidence="3">histidine kinase</fullName>
        <ecNumber evidence="3">2.7.13.3</ecNumber>
    </recommendedName>
</protein>
<evidence type="ECO:0000256" key="15">
    <source>
        <dbReference type="SAM" id="Coils"/>
    </source>
</evidence>
<dbReference type="Pfam" id="PF00072">
    <property type="entry name" value="Response_reg"/>
    <property type="match status" value="1"/>
</dbReference>
<dbReference type="SMART" id="SM00387">
    <property type="entry name" value="HATPase_c"/>
    <property type="match status" value="1"/>
</dbReference>
<evidence type="ECO:0000256" key="4">
    <source>
        <dbReference type="ARBA" id="ARBA00022475"/>
    </source>
</evidence>
<name>A0A128EHX2_9BACT</name>
<evidence type="ECO:0000259" key="17">
    <source>
        <dbReference type="PROSITE" id="PS50109"/>
    </source>
</evidence>
<keyword evidence="7 16" id="KW-0812">Transmembrane</keyword>
<dbReference type="Proteomes" id="UP000069632">
    <property type="component" value="Unassembled WGS sequence"/>
</dbReference>
<keyword evidence="13 16" id="KW-0472">Membrane</keyword>
<dbReference type="SMART" id="SM00388">
    <property type="entry name" value="HisKA"/>
    <property type="match status" value="1"/>
</dbReference>
<evidence type="ECO:0000256" key="14">
    <source>
        <dbReference type="PROSITE-ProRule" id="PRU00169"/>
    </source>
</evidence>
<accession>A0A128EHX2</accession>
<comment type="subcellular location">
    <subcellularLocation>
        <location evidence="2">Cell membrane</location>
        <topology evidence="2">Multi-pass membrane protein</topology>
    </subcellularLocation>
</comment>
<feature type="coiled-coil region" evidence="15">
    <location>
        <begin position="959"/>
        <end position="986"/>
    </location>
</feature>
<dbReference type="FunFam" id="3.30.565.10:FF:000010">
    <property type="entry name" value="Sensor histidine kinase RcsC"/>
    <property type="match status" value="1"/>
</dbReference>
<evidence type="ECO:0000256" key="6">
    <source>
        <dbReference type="ARBA" id="ARBA00022679"/>
    </source>
</evidence>
<evidence type="ECO:0000256" key="16">
    <source>
        <dbReference type="SAM" id="Phobius"/>
    </source>
</evidence>
<dbReference type="PANTHER" id="PTHR45339:SF1">
    <property type="entry name" value="HYBRID SIGNAL TRANSDUCTION HISTIDINE KINASE J"/>
    <property type="match status" value="1"/>
</dbReference>
<dbReference type="CDD" id="cd00082">
    <property type="entry name" value="HisKA"/>
    <property type="match status" value="1"/>
</dbReference>
<feature type="modified residue" description="4-aspartylphosphate" evidence="14">
    <location>
        <position position="1062"/>
    </location>
</feature>
<keyword evidence="10" id="KW-0067">ATP-binding</keyword>
<evidence type="ECO:0000256" key="5">
    <source>
        <dbReference type="ARBA" id="ARBA00022553"/>
    </source>
</evidence>
<dbReference type="InterPro" id="IPR036890">
    <property type="entry name" value="HATPase_C_sf"/>
</dbReference>
<dbReference type="SUPFAM" id="SSF52172">
    <property type="entry name" value="CheY-like"/>
    <property type="match status" value="1"/>
</dbReference>
<evidence type="ECO:0000256" key="11">
    <source>
        <dbReference type="ARBA" id="ARBA00022989"/>
    </source>
</evidence>
<dbReference type="RefSeq" id="WP_075540257.1">
    <property type="nucleotide sequence ID" value="NZ_CP053844.1"/>
</dbReference>
<dbReference type="Gene3D" id="3.30.565.10">
    <property type="entry name" value="Histidine kinase-like ATPase, C-terminal domain"/>
    <property type="match status" value="1"/>
</dbReference>
<evidence type="ECO:0000256" key="10">
    <source>
        <dbReference type="ARBA" id="ARBA00022840"/>
    </source>
</evidence>